<organism evidence="2 3">
    <name type="scientific">Chryseobacterium gleum</name>
    <name type="common">Flavobacterium gleum</name>
    <dbReference type="NCBI Taxonomy" id="250"/>
    <lineage>
        <taxon>Bacteria</taxon>
        <taxon>Pseudomonadati</taxon>
        <taxon>Bacteroidota</taxon>
        <taxon>Flavobacteriia</taxon>
        <taxon>Flavobacteriales</taxon>
        <taxon>Weeksellaceae</taxon>
        <taxon>Chryseobacterium group</taxon>
        <taxon>Chryseobacterium</taxon>
    </lineage>
</organism>
<keyword evidence="1" id="KW-1133">Transmembrane helix</keyword>
<dbReference type="EMBL" id="LR134289">
    <property type="protein sequence ID" value="VEE05346.1"/>
    <property type="molecule type" value="Genomic_DNA"/>
</dbReference>
<reference evidence="2 3" key="1">
    <citation type="submission" date="2018-12" db="EMBL/GenBank/DDBJ databases">
        <authorList>
            <consortium name="Pathogen Informatics"/>
        </authorList>
    </citation>
    <scope>NUCLEOTIDE SEQUENCE [LARGE SCALE GENOMIC DNA]</scope>
    <source>
        <strain evidence="2 3">NCTC11432</strain>
    </source>
</reference>
<dbReference type="Proteomes" id="UP000279227">
    <property type="component" value="Chromosome"/>
</dbReference>
<keyword evidence="1" id="KW-0812">Transmembrane</keyword>
<evidence type="ECO:0000256" key="1">
    <source>
        <dbReference type="SAM" id="Phobius"/>
    </source>
</evidence>
<protein>
    <submittedName>
        <fullName evidence="2">Uncharacterized protein</fullName>
    </submittedName>
</protein>
<evidence type="ECO:0000313" key="3">
    <source>
        <dbReference type="Proteomes" id="UP000279227"/>
    </source>
</evidence>
<dbReference type="KEGG" id="cgle:NCTC11432_00926"/>
<dbReference type="AlphaFoldDB" id="A0A448AYK2"/>
<name>A0A448AYK2_CHRGE</name>
<proteinExistence type="predicted"/>
<keyword evidence="1" id="KW-0472">Membrane</keyword>
<gene>
    <name evidence="2" type="ORF">NCTC11432_00926</name>
</gene>
<accession>A0A448AYK2</accession>
<sequence>MILELNTIVIYLQIIVLKYIDYYLQMYIIKFRVYLHLYFAFVNYKCYICKIIKGLFL</sequence>
<feature type="transmembrane region" description="Helical" evidence="1">
    <location>
        <begin position="6"/>
        <end position="24"/>
    </location>
</feature>
<evidence type="ECO:0000313" key="2">
    <source>
        <dbReference type="EMBL" id="VEE05346.1"/>
    </source>
</evidence>